<proteinExistence type="inferred from homology"/>
<dbReference type="InterPro" id="IPR050261">
    <property type="entry name" value="FrsA_esterase"/>
</dbReference>
<dbReference type="Proteomes" id="UP001501222">
    <property type="component" value="Unassembled WGS sequence"/>
</dbReference>
<reference evidence="5" key="1">
    <citation type="journal article" date="2019" name="Int. J. Syst. Evol. Microbiol.">
        <title>The Global Catalogue of Microorganisms (GCM) 10K type strain sequencing project: providing services to taxonomists for standard genome sequencing and annotation.</title>
        <authorList>
            <consortium name="The Broad Institute Genomics Platform"/>
            <consortium name="The Broad Institute Genome Sequencing Center for Infectious Disease"/>
            <person name="Wu L."/>
            <person name="Ma J."/>
        </authorList>
    </citation>
    <scope>NUCLEOTIDE SEQUENCE [LARGE SCALE GENOMIC DNA]</scope>
    <source>
        <strain evidence="5">JCM 16928</strain>
    </source>
</reference>
<evidence type="ECO:0000313" key="5">
    <source>
        <dbReference type="Proteomes" id="UP001501222"/>
    </source>
</evidence>
<name>A0ABP6Z072_9ACTN</name>
<organism evidence="4 5">
    <name type="scientific">Kribbella ginsengisoli</name>
    <dbReference type="NCBI Taxonomy" id="363865"/>
    <lineage>
        <taxon>Bacteria</taxon>
        <taxon>Bacillati</taxon>
        <taxon>Actinomycetota</taxon>
        <taxon>Actinomycetes</taxon>
        <taxon>Propionibacteriales</taxon>
        <taxon>Kribbellaceae</taxon>
        <taxon>Kribbella</taxon>
    </lineage>
</organism>
<evidence type="ECO:0000256" key="2">
    <source>
        <dbReference type="ARBA" id="ARBA00038115"/>
    </source>
</evidence>
<dbReference type="Pfam" id="PF12697">
    <property type="entry name" value="Abhydrolase_6"/>
    <property type="match status" value="1"/>
</dbReference>
<protein>
    <submittedName>
        <fullName evidence="4">Alpha/beta hydrolase</fullName>
    </submittedName>
</protein>
<dbReference type="EMBL" id="BAABAA010000019">
    <property type="protein sequence ID" value="GAA3595468.1"/>
    <property type="molecule type" value="Genomic_DNA"/>
</dbReference>
<feature type="domain" description="AB hydrolase-1" evidence="3">
    <location>
        <begin position="32"/>
        <end position="275"/>
    </location>
</feature>
<comment type="similarity">
    <text evidence="2">Belongs to the AB hydrolase superfamily. FUS2 hydrolase family.</text>
</comment>
<evidence type="ECO:0000313" key="4">
    <source>
        <dbReference type="EMBL" id="GAA3595468.1"/>
    </source>
</evidence>
<evidence type="ECO:0000256" key="1">
    <source>
        <dbReference type="ARBA" id="ARBA00022801"/>
    </source>
</evidence>
<dbReference type="Gene3D" id="3.40.50.1820">
    <property type="entry name" value="alpha/beta hydrolase"/>
    <property type="match status" value="1"/>
</dbReference>
<comment type="caution">
    <text evidence="4">The sequence shown here is derived from an EMBL/GenBank/DDBJ whole genome shotgun (WGS) entry which is preliminary data.</text>
</comment>
<gene>
    <name evidence="4" type="ORF">GCM10022235_78380</name>
</gene>
<dbReference type="InterPro" id="IPR029058">
    <property type="entry name" value="AB_hydrolase_fold"/>
</dbReference>
<accession>A0ABP6Z072</accession>
<dbReference type="Gene3D" id="1.10.10.800">
    <property type="match status" value="1"/>
</dbReference>
<dbReference type="RefSeq" id="WP_344849344.1">
    <property type="nucleotide sequence ID" value="NZ_BAABAA010000019.1"/>
</dbReference>
<evidence type="ECO:0000259" key="3">
    <source>
        <dbReference type="Pfam" id="PF12697"/>
    </source>
</evidence>
<keyword evidence="1 4" id="KW-0378">Hydrolase</keyword>
<dbReference type="InterPro" id="IPR000073">
    <property type="entry name" value="AB_hydrolase_1"/>
</dbReference>
<dbReference type="PANTHER" id="PTHR22946:SF9">
    <property type="entry name" value="POLYKETIDE TRANSFERASE AF380"/>
    <property type="match status" value="1"/>
</dbReference>
<dbReference type="SUPFAM" id="SSF53474">
    <property type="entry name" value="alpha/beta-Hydrolases"/>
    <property type="match status" value="1"/>
</dbReference>
<sequence length="293" mass="31454">MTLEPVTFESDGVRLAGDLYLPDNPAGPVPGVVMAPGFGGVKEMLMPPYAASLNAAGIAVLVFDYAGFGSSDGEPRQHMDLEAQQRAYRHALDYLAARPGIDEERLGVFGTSMSGGHALAVASSDTRVRSTVVLIPFTSLDTSQLPPGLLDIFEDAARRQAAGEEPQMIASTGKPGEVAAMTSDGAWQWMERMTADAPTYRNEVTMASLWNLAGYHPTGNLEAIATPVHAILASDDAITPASAARQALRPVAQLDVVEIPQSHFELFTDHLEETIDLTTRWFERDFGTIDPAK</sequence>
<dbReference type="GO" id="GO:0016787">
    <property type="term" value="F:hydrolase activity"/>
    <property type="evidence" value="ECO:0007669"/>
    <property type="project" value="UniProtKB-KW"/>
</dbReference>
<keyword evidence="5" id="KW-1185">Reference proteome</keyword>
<dbReference type="PANTHER" id="PTHR22946">
    <property type="entry name" value="DIENELACTONE HYDROLASE DOMAIN-CONTAINING PROTEIN-RELATED"/>
    <property type="match status" value="1"/>
</dbReference>